<feature type="domain" description="Ribophorin II C-terminal" evidence="9">
    <location>
        <begin position="177"/>
        <end position="280"/>
    </location>
</feature>
<evidence type="ECO:0000313" key="10">
    <source>
        <dbReference type="EMBL" id="SZE99583.1"/>
    </source>
</evidence>
<evidence type="ECO:0000256" key="2">
    <source>
        <dbReference type="ARBA" id="ARBA00022692"/>
    </source>
</evidence>
<dbReference type="UniPathway" id="UPA00378"/>
<dbReference type="Proteomes" id="UP000275772">
    <property type="component" value="Unassembled WGS sequence"/>
</dbReference>
<evidence type="ECO:0000256" key="6">
    <source>
        <dbReference type="ARBA" id="ARBA00023136"/>
    </source>
</evidence>
<proteinExistence type="predicted"/>
<keyword evidence="5 7" id="KW-1133">Transmembrane helix</keyword>
<dbReference type="PANTHER" id="PTHR12640">
    <property type="entry name" value="RIBOPHORIN II"/>
    <property type="match status" value="1"/>
</dbReference>
<feature type="signal peptide" evidence="8">
    <location>
        <begin position="1"/>
        <end position="20"/>
    </location>
</feature>
<keyword evidence="4" id="KW-0256">Endoplasmic reticulum</keyword>
<gene>
    <name evidence="10" type="ORF">BLGHR1_10333</name>
</gene>
<evidence type="ECO:0000256" key="1">
    <source>
        <dbReference type="ARBA" id="ARBA00004477"/>
    </source>
</evidence>
<accession>A0A383UIC1</accession>
<reference evidence="10 11" key="1">
    <citation type="submission" date="2017-11" db="EMBL/GenBank/DDBJ databases">
        <authorList>
            <person name="Kracher B."/>
        </authorList>
    </citation>
    <scope>NUCLEOTIDE SEQUENCE [LARGE SCALE GENOMIC DNA]</scope>
    <source>
        <strain evidence="10 11">RACE1</strain>
    </source>
</reference>
<dbReference type="InterPro" id="IPR056790">
    <property type="entry name" value="Ribophorin_II_C"/>
</dbReference>
<protein>
    <recommendedName>
        <fullName evidence="9">Ribophorin II C-terminal domain-containing protein</fullName>
    </recommendedName>
</protein>
<dbReference type="Pfam" id="PF25147">
    <property type="entry name" value="Ribophorin_II_C"/>
    <property type="match status" value="1"/>
</dbReference>
<feature type="transmembrane region" description="Helical" evidence="7">
    <location>
        <begin position="186"/>
        <end position="210"/>
    </location>
</feature>
<evidence type="ECO:0000256" key="4">
    <source>
        <dbReference type="ARBA" id="ARBA00022824"/>
    </source>
</evidence>
<dbReference type="GO" id="GO:0006487">
    <property type="term" value="P:protein N-linked glycosylation"/>
    <property type="evidence" value="ECO:0007669"/>
    <property type="project" value="TreeGrafter"/>
</dbReference>
<dbReference type="PANTHER" id="PTHR12640:SF0">
    <property type="entry name" value="DOLICHYL-DIPHOSPHOOLIGOSACCHARIDE--PROTEIN GLYCOSYLTRANSFERASE SUBUNIT 2"/>
    <property type="match status" value="1"/>
</dbReference>
<evidence type="ECO:0000256" key="7">
    <source>
        <dbReference type="SAM" id="Phobius"/>
    </source>
</evidence>
<evidence type="ECO:0000256" key="5">
    <source>
        <dbReference type="ARBA" id="ARBA00022989"/>
    </source>
</evidence>
<dbReference type="AlphaFoldDB" id="A0A383UIC1"/>
<dbReference type="EMBL" id="UNSH01000001">
    <property type="protein sequence ID" value="SZE99583.1"/>
    <property type="molecule type" value="Genomic_DNA"/>
</dbReference>
<dbReference type="VEuPathDB" id="FungiDB:BLGHR1_10333"/>
<organism evidence="10 11">
    <name type="scientific">Blumeria hordei</name>
    <name type="common">Barley powdery mildew</name>
    <name type="synonym">Blumeria graminis f. sp. hordei</name>
    <dbReference type="NCBI Taxonomy" id="2867405"/>
    <lineage>
        <taxon>Eukaryota</taxon>
        <taxon>Fungi</taxon>
        <taxon>Dikarya</taxon>
        <taxon>Ascomycota</taxon>
        <taxon>Pezizomycotina</taxon>
        <taxon>Leotiomycetes</taxon>
        <taxon>Erysiphales</taxon>
        <taxon>Erysiphaceae</taxon>
        <taxon>Blumeria</taxon>
    </lineage>
</organism>
<feature type="transmembrane region" description="Helical" evidence="7">
    <location>
        <begin position="230"/>
        <end position="247"/>
    </location>
</feature>
<evidence type="ECO:0000313" key="11">
    <source>
        <dbReference type="Proteomes" id="UP000275772"/>
    </source>
</evidence>
<dbReference type="GO" id="GO:0008250">
    <property type="term" value="C:oligosaccharyltransferase complex"/>
    <property type="evidence" value="ECO:0007669"/>
    <property type="project" value="InterPro"/>
</dbReference>
<evidence type="ECO:0000259" key="9">
    <source>
        <dbReference type="Pfam" id="PF25147"/>
    </source>
</evidence>
<evidence type="ECO:0000256" key="3">
    <source>
        <dbReference type="ARBA" id="ARBA00022729"/>
    </source>
</evidence>
<feature type="chain" id="PRO_5044211074" description="Ribophorin II C-terminal domain-containing protein" evidence="8">
    <location>
        <begin position="21"/>
        <end position="285"/>
    </location>
</feature>
<evidence type="ECO:0000256" key="8">
    <source>
        <dbReference type="SAM" id="SignalP"/>
    </source>
</evidence>
<comment type="subcellular location">
    <subcellularLocation>
        <location evidence="1">Endoplasmic reticulum membrane</location>
        <topology evidence="1">Multi-pass membrane protein</topology>
    </subcellularLocation>
</comment>
<keyword evidence="3 8" id="KW-0732">Signal</keyword>
<sequence>MLFRISYLFPLTQLAICVSALSWNFDEAIISITGKAGSRQAFKDKLSDHVPLAKPVLLGDSDTLKIIFTATNDGIAKRPHQAFLLLRDQDTGVETAFVSSFKGNGRGKVEFSQKDIPSLLLQSSQPLRATFLIGSFGESQAFRNHVFNLEVLTDQGPSTKYEKPLRYGRRDEINHIFRPDPRSGPILLSAFFTLTIVATVHVLFASWIYLGANLSHLPSSLKIAPLSHTLFYGSILMIELVFFFYYYKWKLFQLLPSVAILGFIACLSGPKALSEVQGRRLAGER</sequence>
<keyword evidence="6 7" id="KW-0472">Membrane</keyword>
<dbReference type="InterPro" id="IPR008814">
    <property type="entry name" value="Swp1"/>
</dbReference>
<keyword evidence="2 7" id="KW-0812">Transmembrane</keyword>
<name>A0A383UIC1_BLUHO</name>